<evidence type="ECO:0000313" key="4">
    <source>
        <dbReference type="Proteomes" id="UP000434957"/>
    </source>
</evidence>
<keyword evidence="1" id="KW-0732">Signal</keyword>
<gene>
    <name evidence="2" type="ORF">PR002_g27557</name>
    <name evidence="3" type="ORF">PR003_g27119</name>
</gene>
<proteinExistence type="predicted"/>
<dbReference type="EMBL" id="QXFU01004388">
    <property type="protein sequence ID" value="KAE8969035.1"/>
    <property type="molecule type" value="Genomic_DNA"/>
</dbReference>
<evidence type="ECO:0000313" key="5">
    <source>
        <dbReference type="Proteomes" id="UP000435112"/>
    </source>
</evidence>
<name>A0A6A4C491_9STRA</name>
<organism evidence="3 4">
    <name type="scientific">Phytophthora rubi</name>
    <dbReference type="NCBI Taxonomy" id="129364"/>
    <lineage>
        <taxon>Eukaryota</taxon>
        <taxon>Sar</taxon>
        <taxon>Stramenopiles</taxon>
        <taxon>Oomycota</taxon>
        <taxon>Peronosporomycetes</taxon>
        <taxon>Peronosporales</taxon>
        <taxon>Peronosporaceae</taxon>
        <taxon>Phytophthora</taxon>
    </lineage>
</organism>
<protein>
    <recommendedName>
        <fullName evidence="6">PH domain-containing protein</fullName>
    </recommendedName>
</protein>
<evidence type="ECO:0000256" key="1">
    <source>
        <dbReference type="SAM" id="SignalP"/>
    </source>
</evidence>
<dbReference type="EMBL" id="QXFT01003690">
    <property type="protein sequence ID" value="KAE9283466.1"/>
    <property type="molecule type" value="Genomic_DNA"/>
</dbReference>
<feature type="signal peptide" evidence="1">
    <location>
        <begin position="1"/>
        <end position="30"/>
    </location>
</feature>
<dbReference type="AlphaFoldDB" id="A0A6A4C491"/>
<reference evidence="3 4" key="1">
    <citation type="submission" date="2018-08" db="EMBL/GenBank/DDBJ databases">
        <title>Genomic investigation of the strawberry pathogen Phytophthora fragariae indicates pathogenicity is determined by transcriptional variation in three key races.</title>
        <authorList>
            <person name="Adams T.M."/>
            <person name="Armitage A.D."/>
            <person name="Sobczyk M.K."/>
            <person name="Bates H.J."/>
            <person name="Dunwell J.M."/>
            <person name="Nellist C.F."/>
            <person name="Harrison R.J."/>
        </authorList>
    </citation>
    <scope>NUCLEOTIDE SEQUENCE [LARGE SCALE GENOMIC DNA]</scope>
    <source>
        <strain evidence="2 5">SCRP324</strain>
        <strain evidence="3 4">SCRP333</strain>
    </source>
</reference>
<feature type="chain" id="PRO_5036167172" description="PH domain-containing protein" evidence="1">
    <location>
        <begin position="31"/>
        <end position="99"/>
    </location>
</feature>
<sequence>MQGLLYRRQQRRQASVVVSVLRILLAIVRVTPVTDERAHASAQQPANVHDKRGEDVREWMFQIENACRINGILIEETSTRLPGIAESAMEKPVSGWFLH</sequence>
<dbReference type="Proteomes" id="UP000434957">
    <property type="component" value="Unassembled WGS sequence"/>
</dbReference>
<accession>A0A6A4C491</accession>
<evidence type="ECO:0000313" key="2">
    <source>
        <dbReference type="EMBL" id="KAE8969035.1"/>
    </source>
</evidence>
<dbReference type="OrthoDB" id="105920at2759"/>
<comment type="caution">
    <text evidence="3">The sequence shown here is derived from an EMBL/GenBank/DDBJ whole genome shotgun (WGS) entry which is preliminary data.</text>
</comment>
<evidence type="ECO:0008006" key="6">
    <source>
        <dbReference type="Google" id="ProtNLM"/>
    </source>
</evidence>
<evidence type="ECO:0000313" key="3">
    <source>
        <dbReference type="EMBL" id="KAE9283466.1"/>
    </source>
</evidence>
<keyword evidence="4" id="KW-1185">Reference proteome</keyword>
<dbReference type="Proteomes" id="UP000435112">
    <property type="component" value="Unassembled WGS sequence"/>
</dbReference>